<keyword evidence="4" id="KW-1185">Reference proteome</keyword>
<protein>
    <recommendedName>
        <fullName evidence="2">Reverse transcriptase domain-containing protein</fullName>
    </recommendedName>
</protein>
<dbReference type="PROSITE" id="PS50878">
    <property type="entry name" value="RT_POL"/>
    <property type="match status" value="1"/>
</dbReference>
<dbReference type="AlphaFoldDB" id="A0AAV3Q826"/>
<accession>A0AAV3Q826</accession>
<evidence type="ECO:0000256" key="1">
    <source>
        <dbReference type="SAM" id="Phobius"/>
    </source>
</evidence>
<comment type="caution">
    <text evidence="3">The sequence shown here is derived from an EMBL/GenBank/DDBJ whole genome shotgun (WGS) entry which is preliminary data.</text>
</comment>
<dbReference type="Pfam" id="PF00078">
    <property type="entry name" value="RVT_1"/>
    <property type="match status" value="1"/>
</dbReference>
<feature type="transmembrane region" description="Helical" evidence="1">
    <location>
        <begin position="12"/>
        <end position="33"/>
    </location>
</feature>
<gene>
    <name evidence="3" type="ORF">LIER_38794</name>
</gene>
<dbReference type="Proteomes" id="UP001454036">
    <property type="component" value="Unassembled WGS sequence"/>
</dbReference>
<dbReference type="InterPro" id="IPR052343">
    <property type="entry name" value="Retrotransposon-Effector_Assoc"/>
</dbReference>
<keyword evidence="1" id="KW-0472">Membrane</keyword>
<proteinExistence type="predicted"/>
<sequence>MEFSRGDYEETGFYKISIDWVMCIVSSVSYSFLLNIAPKGFLRPSRGIRQGDPLCPYFFLLCAEGLTSMLRMAETRGALTAVKINRGRPSVSYILFADDIFVFCRATVKEVEVVMQNLEDYELASGQKVNVEKSSVSFECRMVGDTKEAVMRILRMKEVQDQGKYLGLPSHIGRTKSSKYGLRNALREMPKYDGGLGFKDLECMNLALLARQG</sequence>
<evidence type="ECO:0000313" key="3">
    <source>
        <dbReference type="EMBL" id="GAA0159111.1"/>
    </source>
</evidence>
<keyword evidence="1" id="KW-0812">Transmembrane</keyword>
<organism evidence="3 4">
    <name type="scientific">Lithospermum erythrorhizon</name>
    <name type="common">Purple gromwell</name>
    <name type="synonym">Lithospermum officinale var. erythrorhizon</name>
    <dbReference type="NCBI Taxonomy" id="34254"/>
    <lineage>
        <taxon>Eukaryota</taxon>
        <taxon>Viridiplantae</taxon>
        <taxon>Streptophyta</taxon>
        <taxon>Embryophyta</taxon>
        <taxon>Tracheophyta</taxon>
        <taxon>Spermatophyta</taxon>
        <taxon>Magnoliopsida</taxon>
        <taxon>eudicotyledons</taxon>
        <taxon>Gunneridae</taxon>
        <taxon>Pentapetalae</taxon>
        <taxon>asterids</taxon>
        <taxon>lamiids</taxon>
        <taxon>Boraginales</taxon>
        <taxon>Boraginaceae</taxon>
        <taxon>Boraginoideae</taxon>
        <taxon>Lithospermeae</taxon>
        <taxon>Lithospermum</taxon>
    </lineage>
</organism>
<evidence type="ECO:0000259" key="2">
    <source>
        <dbReference type="PROSITE" id="PS50878"/>
    </source>
</evidence>
<evidence type="ECO:0000313" key="4">
    <source>
        <dbReference type="Proteomes" id="UP001454036"/>
    </source>
</evidence>
<dbReference type="PANTHER" id="PTHR46890:SF48">
    <property type="entry name" value="RNA-DIRECTED DNA POLYMERASE"/>
    <property type="match status" value="1"/>
</dbReference>
<dbReference type="EMBL" id="BAABME010020030">
    <property type="protein sequence ID" value="GAA0159111.1"/>
    <property type="molecule type" value="Genomic_DNA"/>
</dbReference>
<keyword evidence="1" id="KW-1133">Transmembrane helix</keyword>
<name>A0AAV3Q826_LITER</name>
<reference evidence="3 4" key="1">
    <citation type="submission" date="2024-01" db="EMBL/GenBank/DDBJ databases">
        <title>The complete chloroplast genome sequence of Lithospermum erythrorhizon: insights into the phylogenetic relationship among Boraginaceae species and the maternal lineages of purple gromwells.</title>
        <authorList>
            <person name="Okada T."/>
            <person name="Watanabe K."/>
        </authorList>
    </citation>
    <scope>NUCLEOTIDE SEQUENCE [LARGE SCALE GENOMIC DNA]</scope>
</reference>
<dbReference type="PANTHER" id="PTHR46890">
    <property type="entry name" value="NON-LTR RETROLELEMENT REVERSE TRANSCRIPTASE-LIKE PROTEIN-RELATED"/>
    <property type="match status" value="1"/>
</dbReference>
<feature type="domain" description="Reverse transcriptase" evidence="2">
    <location>
        <begin position="1"/>
        <end position="170"/>
    </location>
</feature>
<dbReference type="InterPro" id="IPR000477">
    <property type="entry name" value="RT_dom"/>
</dbReference>